<feature type="region of interest" description="Disordered" evidence="1">
    <location>
        <begin position="1"/>
        <end position="26"/>
    </location>
</feature>
<proteinExistence type="predicted"/>
<dbReference type="Proteomes" id="UP000747110">
    <property type="component" value="Unassembled WGS sequence"/>
</dbReference>
<evidence type="ECO:0000256" key="1">
    <source>
        <dbReference type="SAM" id="MobiDB-lite"/>
    </source>
</evidence>
<reference evidence="2" key="1">
    <citation type="journal article" date="2021" name="Proc. Natl. Acad. Sci. U.S.A.">
        <title>Three genomes in the algal genus Volvox reveal the fate of a haploid sex-determining region after a transition to homothallism.</title>
        <authorList>
            <person name="Yamamoto K."/>
            <person name="Hamaji T."/>
            <person name="Kawai-Toyooka H."/>
            <person name="Matsuzaki R."/>
            <person name="Takahashi F."/>
            <person name="Nishimura Y."/>
            <person name="Kawachi M."/>
            <person name="Noguchi H."/>
            <person name="Minakuchi Y."/>
            <person name="Umen J.G."/>
            <person name="Toyoda A."/>
            <person name="Nozaki H."/>
        </authorList>
    </citation>
    <scope>NUCLEOTIDE SEQUENCE</scope>
    <source>
        <strain evidence="2">NIES-3786</strain>
    </source>
</reference>
<comment type="caution">
    <text evidence="2">The sequence shown here is derived from an EMBL/GenBank/DDBJ whole genome shotgun (WGS) entry which is preliminary data.</text>
</comment>
<accession>A0A8J4FVJ0</accession>
<keyword evidence="3" id="KW-1185">Reference proteome</keyword>
<organism evidence="2 3">
    <name type="scientific">Volvox reticuliferus</name>
    <dbReference type="NCBI Taxonomy" id="1737510"/>
    <lineage>
        <taxon>Eukaryota</taxon>
        <taxon>Viridiplantae</taxon>
        <taxon>Chlorophyta</taxon>
        <taxon>core chlorophytes</taxon>
        <taxon>Chlorophyceae</taxon>
        <taxon>CS clade</taxon>
        <taxon>Chlamydomonadales</taxon>
        <taxon>Volvocaceae</taxon>
        <taxon>Volvox</taxon>
    </lineage>
</organism>
<dbReference type="EMBL" id="BNCP01000072">
    <property type="protein sequence ID" value="GIL92087.1"/>
    <property type="molecule type" value="Genomic_DNA"/>
</dbReference>
<gene>
    <name evidence="2" type="ORF">Vretifemale_19573</name>
</gene>
<evidence type="ECO:0000313" key="3">
    <source>
        <dbReference type="Proteomes" id="UP000747110"/>
    </source>
</evidence>
<feature type="region of interest" description="Disordered" evidence="1">
    <location>
        <begin position="79"/>
        <end position="114"/>
    </location>
</feature>
<evidence type="ECO:0000313" key="2">
    <source>
        <dbReference type="EMBL" id="GIL92087.1"/>
    </source>
</evidence>
<feature type="compositionally biased region" description="Polar residues" evidence="1">
    <location>
        <begin position="94"/>
        <end position="105"/>
    </location>
</feature>
<protein>
    <submittedName>
        <fullName evidence="2">Uncharacterized protein</fullName>
    </submittedName>
</protein>
<sequence>MLILTRSHTPGFRLDSRRPKCSGRADQPPAVLKFHFPASVAMLPCTVAPPPSHADLQIMANGCLGDYQGKLTQQGAADMLSGGQQRASKAISHLYSSHPKSSPQTGERKRYWQT</sequence>
<name>A0A8J4FVJ0_9CHLO</name>
<dbReference type="AlphaFoldDB" id="A0A8J4FVJ0"/>